<reference evidence="5" key="1">
    <citation type="journal article" date="2019" name="Int. J. Syst. Evol. Microbiol.">
        <title>The Global Catalogue of Microorganisms (GCM) 10K type strain sequencing project: providing services to taxonomists for standard genome sequencing and annotation.</title>
        <authorList>
            <consortium name="The Broad Institute Genomics Platform"/>
            <consortium name="The Broad Institute Genome Sequencing Center for Infectious Disease"/>
            <person name="Wu L."/>
            <person name="Ma J."/>
        </authorList>
    </citation>
    <scope>NUCLEOTIDE SEQUENCE [LARGE SCALE GENOMIC DNA]</scope>
    <source>
        <strain evidence="5">JCM 15933</strain>
    </source>
</reference>
<organism evidence="4 5">
    <name type="scientific">Dactylosporangium maewongense</name>
    <dbReference type="NCBI Taxonomy" id="634393"/>
    <lineage>
        <taxon>Bacteria</taxon>
        <taxon>Bacillati</taxon>
        <taxon>Actinomycetota</taxon>
        <taxon>Actinomycetes</taxon>
        <taxon>Micromonosporales</taxon>
        <taxon>Micromonosporaceae</taxon>
        <taxon>Dactylosporangium</taxon>
    </lineage>
</organism>
<dbReference type="RefSeq" id="WP_344504749.1">
    <property type="nucleotide sequence ID" value="NZ_BAAAQD010000010.1"/>
</dbReference>
<dbReference type="InterPro" id="IPR023365">
    <property type="entry name" value="Sortase_dom-sf"/>
</dbReference>
<evidence type="ECO:0000256" key="2">
    <source>
        <dbReference type="SAM" id="MobiDB-lite"/>
    </source>
</evidence>
<keyword evidence="3" id="KW-0812">Transmembrane</keyword>
<feature type="transmembrane region" description="Helical" evidence="3">
    <location>
        <begin position="320"/>
        <end position="342"/>
    </location>
</feature>
<evidence type="ECO:0000256" key="3">
    <source>
        <dbReference type="SAM" id="Phobius"/>
    </source>
</evidence>
<dbReference type="Proteomes" id="UP001501470">
    <property type="component" value="Unassembled WGS sequence"/>
</dbReference>
<dbReference type="SUPFAM" id="SSF63817">
    <property type="entry name" value="Sortase"/>
    <property type="match status" value="1"/>
</dbReference>
<protein>
    <submittedName>
        <fullName evidence="4">Sortase</fullName>
    </submittedName>
</protein>
<comment type="caution">
    <text evidence="4">The sequence shown here is derived from an EMBL/GenBank/DDBJ whole genome shotgun (WGS) entry which is preliminary data.</text>
</comment>
<keyword evidence="5" id="KW-1185">Reference proteome</keyword>
<gene>
    <name evidence="4" type="ORF">GCM10009827_052440</name>
</gene>
<feature type="region of interest" description="Disordered" evidence="2">
    <location>
        <begin position="1"/>
        <end position="20"/>
    </location>
</feature>
<keyword evidence="1" id="KW-0378">Hydrolase</keyword>
<evidence type="ECO:0000256" key="1">
    <source>
        <dbReference type="ARBA" id="ARBA00022801"/>
    </source>
</evidence>
<keyword evidence="3" id="KW-0472">Membrane</keyword>
<feature type="transmembrane region" description="Helical" evidence="3">
    <location>
        <begin position="72"/>
        <end position="94"/>
    </location>
</feature>
<dbReference type="InterPro" id="IPR005754">
    <property type="entry name" value="Sortase"/>
</dbReference>
<keyword evidence="3" id="KW-1133">Transmembrane helix</keyword>
<dbReference type="Gene3D" id="2.40.260.10">
    <property type="entry name" value="Sortase"/>
    <property type="match status" value="1"/>
</dbReference>
<sequence length="349" mass="36184">MSEPERGGGGGATDGEPQYTTWVGGASAVTVMIPPAEPAIDVTFEEPDRTDRIEKPDRVVPPPDQPASGLRIAGTGLSILAVLLVGFTLHVTLLSQLGYGRVQQTAYADFRGALAEATAPVGQIGPDGKLLPLGTPVAVLRIPALGVQQVVFEGTTAGVMQSGPGHRRDTPLPGQAGTSVIMGRNAAYGAPFAGLFRLNSGDRVEVVTGQGEFTFVVLGVRHAGDLTPAPVAPGRSRVTLMTAAGTMFFPSDVVRVDADLDNGTETVPAPPRQLGYAQLPASEKVLAGDDSAWMPLVLWGQLLLAAGLGVTWARRRWGGVQAWVVGVPVLAVIGTATSDVAVRLLPNVL</sequence>
<accession>A0ABP4LR95</accession>
<evidence type="ECO:0000313" key="4">
    <source>
        <dbReference type="EMBL" id="GAA1528727.1"/>
    </source>
</evidence>
<dbReference type="EMBL" id="BAAAQD010000010">
    <property type="protein sequence ID" value="GAA1528727.1"/>
    <property type="molecule type" value="Genomic_DNA"/>
</dbReference>
<evidence type="ECO:0000313" key="5">
    <source>
        <dbReference type="Proteomes" id="UP001501470"/>
    </source>
</evidence>
<name>A0ABP4LR95_9ACTN</name>
<dbReference type="Pfam" id="PF04203">
    <property type="entry name" value="Sortase"/>
    <property type="match status" value="1"/>
</dbReference>
<proteinExistence type="predicted"/>